<reference evidence="5" key="2">
    <citation type="submission" date="2022-06" db="UniProtKB">
        <authorList>
            <consortium name="EnsemblMetazoa"/>
        </authorList>
    </citation>
    <scope>IDENTIFICATION</scope>
    <source>
        <strain evidence="5">DF5081</strain>
    </source>
</reference>
<feature type="region of interest" description="Disordered" evidence="1">
    <location>
        <begin position="109"/>
        <end position="147"/>
    </location>
</feature>
<evidence type="ECO:0000256" key="1">
    <source>
        <dbReference type="SAM" id="MobiDB-lite"/>
    </source>
</evidence>
<dbReference type="Pfam" id="PF22766">
    <property type="entry name" value="ZW10_C2"/>
    <property type="match status" value="1"/>
</dbReference>
<proteinExistence type="predicted"/>
<protein>
    <submittedName>
        <fullName evidence="5">Uncharacterized protein</fullName>
    </submittedName>
</protein>
<accession>A0A8R1DKL2</accession>
<evidence type="ECO:0000259" key="3">
    <source>
        <dbReference type="Pfam" id="PF20666"/>
    </source>
</evidence>
<dbReference type="Gene3D" id="1.10.357.150">
    <property type="match status" value="1"/>
</dbReference>
<evidence type="ECO:0000259" key="4">
    <source>
        <dbReference type="Pfam" id="PF22766"/>
    </source>
</evidence>
<dbReference type="GO" id="GO:0005737">
    <property type="term" value="C:cytoplasm"/>
    <property type="evidence" value="ECO:0007669"/>
    <property type="project" value="GOC"/>
</dbReference>
<dbReference type="PANTHER" id="PTHR12205:SF0">
    <property type="entry name" value="CENTROMERE_KINETOCHORE PROTEIN ZW10 HOMOLOG"/>
    <property type="match status" value="1"/>
</dbReference>
<dbReference type="EnsemblMetazoa" id="CJA05311.1">
    <property type="protein sequence ID" value="CJA05311.1"/>
    <property type="gene ID" value="WBGene00124515"/>
</dbReference>
<feature type="compositionally biased region" description="Basic and acidic residues" evidence="1">
    <location>
        <begin position="232"/>
        <end position="252"/>
    </location>
</feature>
<dbReference type="InterPro" id="IPR048343">
    <property type="entry name" value="ZW10_C"/>
</dbReference>
<dbReference type="Pfam" id="PF20665">
    <property type="entry name" value="Zw10_middle"/>
    <property type="match status" value="1"/>
</dbReference>
<dbReference type="InterPro" id="IPR046362">
    <property type="entry name" value="Zw10/DSL1_C_sf"/>
</dbReference>
<dbReference type="GO" id="GO:0034501">
    <property type="term" value="P:protein localization to kinetochore"/>
    <property type="evidence" value="ECO:0007669"/>
    <property type="project" value="EnsemblMetazoa"/>
</dbReference>
<feature type="compositionally biased region" description="Polar residues" evidence="1">
    <location>
        <begin position="1"/>
        <end position="20"/>
    </location>
</feature>
<sequence length="968" mass="107951">MDPTSFNFNTAASSTGTNQAAPPPPPSSFGSSLGKPSFGATLFAKSVLGPTAKKEGDAPAPNNEPSTSGSLAGRLIVPSKAKELAFKAKGDSQGAQNAQREGFFKIKKSAFGQLERRKKEDSSENNPYTRTMKNHLKPGRPPMQAPLFSAIGKKDSSEPKTAFGAKTIAEGVDQTDHAPIKELPPSMFGVPLEETSASSSMKGFGSMPNLQDKPVPFGKRLGDTNFKALKPKTRESPAPEGRPIEKSSGPEEGRLVQKLANLRRQVCAGDYEKYVILDERDKILCQLREMKHIEEQLIIMRGKTKNRIEWGNAIIACKDFLTDTNLLLAEIECEGFDMSVPLKHFAAEYSVLSYNCRYQLSAEYEKAMNVPKVSKQKSADRSNVSFVVQTMEAAAEQKNLNETLTAMNMIGQLPERLEAWRLVILDVFCEAIISSRDGADVYLIDNPSPDQTRFVMSQKPRGKKDKPMNVEKVLEVMEVFFSKLSEVLRNNELLDATGRPLTSMIGATIEASLIHMVLKDVIAIAAPVSETADEDQQLFLQLLKRGEQFVETMKELGFFNQSAKLVFELDTDTIFVTRRCFAIVSKANKLINETYEKLVTVGVEDNAELSIEVLPDAAVHAEDVRKRYGDDVARLFSRQGESQFPSYFAFQKCLVSESVVNFVNLLRDNMIAVFNTEDEAARAKLALTAENIVRLYVIQSPRKHAELFSSVPTMAAVFYNNCYYISHCIMTLSLEAKGPIQKTLMEPLLLDSVIRLRGVATDCMEKTLTRCRREMTAYLEDHSIFEHLPANYKTTKTTFAAPEQMIEADVLVPREEPKMIKCLAACLLHIRLIANNLREILTEVVYCKVVGSLVSFLLDSLVHHVVATSDFRENDANVMADVFKRLLEAVADIVAYKNQSKVTDFCAREYFRLNEIVFVLGNRMQDIEHRWFNAKGPMAEHLSRSEVVGLIKALFADSQNRADLIGRL</sequence>
<dbReference type="PANTHER" id="PTHR12205">
    <property type="entry name" value="CENTROMERE/KINETOCHORE PROTEIN ZW10"/>
    <property type="match status" value="1"/>
</dbReference>
<evidence type="ECO:0000313" key="5">
    <source>
        <dbReference type="EnsemblMetazoa" id="CJA05311.1"/>
    </source>
</evidence>
<dbReference type="GO" id="GO:0007094">
    <property type="term" value="P:mitotic spindle assembly checkpoint signaling"/>
    <property type="evidence" value="ECO:0007669"/>
    <property type="project" value="TreeGrafter"/>
</dbReference>
<dbReference type="InterPro" id="IPR055148">
    <property type="entry name" value="ZW10_C_2"/>
</dbReference>
<dbReference type="AlphaFoldDB" id="A0A8R1DKL2"/>
<organism evidence="5 6">
    <name type="scientific">Caenorhabditis japonica</name>
    <dbReference type="NCBI Taxonomy" id="281687"/>
    <lineage>
        <taxon>Eukaryota</taxon>
        <taxon>Metazoa</taxon>
        <taxon>Ecdysozoa</taxon>
        <taxon>Nematoda</taxon>
        <taxon>Chromadorea</taxon>
        <taxon>Rhabditida</taxon>
        <taxon>Rhabditina</taxon>
        <taxon>Rhabditomorpha</taxon>
        <taxon>Rhabditoidea</taxon>
        <taxon>Rhabditidae</taxon>
        <taxon>Peloderinae</taxon>
        <taxon>Caenorhabditis</taxon>
    </lineage>
</organism>
<dbReference type="GO" id="GO:0006888">
    <property type="term" value="P:endoplasmic reticulum to Golgi vesicle-mediated transport"/>
    <property type="evidence" value="ECO:0007669"/>
    <property type="project" value="TreeGrafter"/>
</dbReference>
<feature type="domain" description="ZW10 C-terminal helical" evidence="4">
    <location>
        <begin position="821"/>
        <end position="968"/>
    </location>
</feature>
<feature type="domain" description="Centromere/kinetochore protein zw10 C-terminal" evidence="3">
    <location>
        <begin position="648"/>
        <end position="776"/>
    </location>
</feature>
<dbReference type="Pfam" id="PF20666">
    <property type="entry name" value="ZW10_C"/>
    <property type="match status" value="1"/>
</dbReference>
<name>A0A8R1DKL2_CAEJA</name>
<dbReference type="InterPro" id="IPR048344">
    <property type="entry name" value="Zw10_middle"/>
</dbReference>
<evidence type="ECO:0000313" key="6">
    <source>
        <dbReference type="Proteomes" id="UP000005237"/>
    </source>
</evidence>
<dbReference type="Proteomes" id="UP000005237">
    <property type="component" value="Unassembled WGS sequence"/>
</dbReference>
<keyword evidence="6" id="KW-1185">Reference proteome</keyword>
<feature type="domain" description="Centromere/kinetochore protein zw10 middle" evidence="2">
    <location>
        <begin position="360"/>
        <end position="591"/>
    </location>
</feature>
<feature type="region of interest" description="Disordered" evidence="1">
    <location>
        <begin position="1"/>
        <end position="35"/>
    </location>
</feature>
<dbReference type="GO" id="GO:1990423">
    <property type="term" value="C:RZZ complex"/>
    <property type="evidence" value="ECO:0007669"/>
    <property type="project" value="EnsemblMetazoa"/>
</dbReference>
<feature type="region of interest" description="Disordered" evidence="1">
    <location>
        <begin position="229"/>
        <end position="252"/>
    </location>
</feature>
<reference evidence="6" key="1">
    <citation type="submission" date="2010-08" db="EMBL/GenBank/DDBJ databases">
        <authorList>
            <consortium name="Caenorhabditis japonica Sequencing Consortium"/>
            <person name="Wilson R.K."/>
        </authorList>
    </citation>
    <scope>NUCLEOTIDE SEQUENCE [LARGE SCALE GENOMIC DNA]</scope>
    <source>
        <strain evidence="6">DF5081</strain>
    </source>
</reference>
<evidence type="ECO:0000259" key="2">
    <source>
        <dbReference type="Pfam" id="PF20665"/>
    </source>
</evidence>
<feature type="region of interest" description="Disordered" evidence="1">
    <location>
        <begin position="49"/>
        <end position="75"/>
    </location>
</feature>